<keyword evidence="5 6" id="KW-0472">Membrane</keyword>
<feature type="transmembrane region" description="Helical" evidence="6">
    <location>
        <begin position="270"/>
        <end position="292"/>
    </location>
</feature>
<sequence length="834" mass="93027">MRPNPTPPLYYAPLVPVAAAFTLGILFDRYLVVALKSWLVMATLMLLGASLASRRKQPIIPWLLLAFTALGGAHHNQQCQYVAPGNVARILTEKPMLVRARGMLCEDWTVRPKTRENPLVSQPRTESSLAVLELHALQKEGDWIPHDGKVRLTVPGRLEEIRVGDEVELLGWMNLPVTPANPGEWDYSRWLRDQGISAEMHIRKAQDLITRLNPGGFSFDRLLARIRHYGQEVLQHRIGENEYGLSAALLLGQNNALPAADWDHYVRTGVIHVLAISGQHLVILGIFIRFLLRLARLDYRRAALIVALLLFIYAMVTGGRPSAMRAAAMVMMGCLGILLGKRVFPANTFALAWIVVLILNPGDLFNSGFQLSFLAVAVLIWGIPYWSPTPAIDPLQQLIEESEPRLLRFSRFLFREMRLAYKTTLYISVSLIPLIIYWQNLISLSGLLIGPPVILLSTIALLAGFGLLFDNLLGGLFSGICTFLLKWSLALANDLVLFADKLTWGCWYTGPLPIGCVILFYTLLVGWLIWLQWRNFPLPRIFAQLKSGHFLKTLLVTMAIGFLWPQRDFEKDELRIEFISVGHGGCTLVELPDGRTLLYDTGSLAGPDIVQRHVAPFLWSRGIRRIDEVILSHADLDHFNGLPALLDRFAIGQITTTPSFADKNAPGVKEVLRVLETRGMNLRAIHRPMTWKSGDVSFQVLHPPAEGPPGIENVRSLVLLLEHQGHHFLFTGDIEKVGLDQVLSQPISPIDVLMSPHHGSVTANPTKLFDWAKPKLVVVNNSESGFSSKMKNDREILTWSTGTAGLITIRSHRSGVVAETFRTGERRVIASGSP</sequence>
<proteinExistence type="predicted"/>
<name>A0A8E6EU94_9BACT</name>
<evidence type="ECO:0000256" key="2">
    <source>
        <dbReference type="ARBA" id="ARBA00022475"/>
    </source>
</evidence>
<dbReference type="SUPFAM" id="SSF56281">
    <property type="entry name" value="Metallo-hydrolase/oxidoreductase"/>
    <property type="match status" value="1"/>
</dbReference>
<dbReference type="CDD" id="cd07731">
    <property type="entry name" value="ComA-like_MBL-fold"/>
    <property type="match status" value="1"/>
</dbReference>
<dbReference type="GO" id="GO:0005886">
    <property type="term" value="C:plasma membrane"/>
    <property type="evidence" value="ECO:0007669"/>
    <property type="project" value="UniProtKB-SubCell"/>
</dbReference>
<comment type="subcellular location">
    <subcellularLocation>
        <location evidence="1">Cell membrane</location>
        <topology evidence="1">Multi-pass membrane protein</topology>
    </subcellularLocation>
</comment>
<dbReference type="InterPro" id="IPR004477">
    <property type="entry name" value="ComEC_N"/>
</dbReference>
<dbReference type="InterPro" id="IPR001279">
    <property type="entry name" value="Metallo-B-lactamas"/>
</dbReference>
<reference evidence="8" key="1">
    <citation type="submission" date="2021-05" db="EMBL/GenBank/DDBJ databases">
        <title>Complete genome sequence of the cellulolytic planctomycete Telmatocola sphagniphila SP2T and characterization of the first cellulase from planctomycetes.</title>
        <authorList>
            <person name="Rakitin A.L."/>
            <person name="Beletsky A.V."/>
            <person name="Naumoff D.G."/>
            <person name="Kulichevskaya I.S."/>
            <person name="Mardanov A.V."/>
            <person name="Ravin N.V."/>
            <person name="Dedysh S.N."/>
        </authorList>
    </citation>
    <scope>NUCLEOTIDE SEQUENCE</scope>
    <source>
        <strain evidence="8">SP2T</strain>
    </source>
</reference>
<dbReference type="InterPro" id="IPR004797">
    <property type="entry name" value="Competence_ComEC/Rec2"/>
</dbReference>
<dbReference type="NCBIfam" id="TIGR00360">
    <property type="entry name" value="ComEC_N-term"/>
    <property type="match status" value="1"/>
</dbReference>
<keyword evidence="2" id="KW-1003">Cell membrane</keyword>
<dbReference type="NCBIfam" id="TIGR00361">
    <property type="entry name" value="ComEC_Rec2"/>
    <property type="match status" value="1"/>
</dbReference>
<evidence type="ECO:0000256" key="3">
    <source>
        <dbReference type="ARBA" id="ARBA00022692"/>
    </source>
</evidence>
<feature type="transmembrane region" description="Helical" evidence="6">
    <location>
        <begin position="545"/>
        <end position="564"/>
    </location>
</feature>
<dbReference type="InterPro" id="IPR052159">
    <property type="entry name" value="Competence_DNA_uptake"/>
</dbReference>
<feature type="transmembrane region" description="Helical" evidence="6">
    <location>
        <begin position="472"/>
        <end position="492"/>
    </location>
</feature>
<dbReference type="Pfam" id="PF00753">
    <property type="entry name" value="Lactamase_B"/>
    <property type="match status" value="1"/>
</dbReference>
<feature type="transmembrane region" description="Helical" evidence="6">
    <location>
        <begin position="299"/>
        <end position="316"/>
    </location>
</feature>
<evidence type="ECO:0000256" key="6">
    <source>
        <dbReference type="SAM" id="Phobius"/>
    </source>
</evidence>
<dbReference type="PANTHER" id="PTHR30619:SF1">
    <property type="entry name" value="RECOMBINATION PROTEIN 2"/>
    <property type="match status" value="1"/>
</dbReference>
<dbReference type="Gene3D" id="3.60.15.10">
    <property type="entry name" value="Ribonuclease Z/Hydroxyacylglutathione hydrolase-like"/>
    <property type="match status" value="1"/>
</dbReference>
<dbReference type="SMART" id="SM00849">
    <property type="entry name" value="Lactamase_B"/>
    <property type="match status" value="1"/>
</dbReference>
<feature type="domain" description="Metallo-beta-lactamase" evidence="7">
    <location>
        <begin position="583"/>
        <end position="758"/>
    </location>
</feature>
<dbReference type="EMBL" id="CP074694">
    <property type="protein sequence ID" value="QVL30967.1"/>
    <property type="molecule type" value="Genomic_DNA"/>
</dbReference>
<evidence type="ECO:0000259" key="7">
    <source>
        <dbReference type="SMART" id="SM00849"/>
    </source>
</evidence>
<evidence type="ECO:0000256" key="4">
    <source>
        <dbReference type="ARBA" id="ARBA00022989"/>
    </source>
</evidence>
<dbReference type="InterPro" id="IPR036866">
    <property type="entry name" value="RibonucZ/Hydroxyglut_hydro"/>
</dbReference>
<dbReference type="Pfam" id="PF03772">
    <property type="entry name" value="Competence"/>
    <property type="match status" value="1"/>
</dbReference>
<feature type="transmembrane region" description="Helical" evidence="6">
    <location>
        <begin position="444"/>
        <end position="465"/>
    </location>
</feature>
<organism evidence="8 9">
    <name type="scientific">Telmatocola sphagniphila</name>
    <dbReference type="NCBI Taxonomy" id="1123043"/>
    <lineage>
        <taxon>Bacteria</taxon>
        <taxon>Pseudomonadati</taxon>
        <taxon>Planctomycetota</taxon>
        <taxon>Planctomycetia</taxon>
        <taxon>Gemmatales</taxon>
        <taxon>Gemmataceae</taxon>
    </lineage>
</organism>
<accession>A0A8E6EU94</accession>
<feature type="transmembrane region" description="Helical" evidence="6">
    <location>
        <begin position="419"/>
        <end position="438"/>
    </location>
</feature>
<dbReference type="Pfam" id="PF13567">
    <property type="entry name" value="DUF4131"/>
    <property type="match status" value="1"/>
</dbReference>
<keyword evidence="9" id="KW-1185">Reference proteome</keyword>
<dbReference type="AlphaFoldDB" id="A0A8E6EU94"/>
<evidence type="ECO:0000256" key="5">
    <source>
        <dbReference type="ARBA" id="ARBA00023136"/>
    </source>
</evidence>
<feature type="transmembrane region" description="Helical" evidence="6">
    <location>
        <begin position="512"/>
        <end position="533"/>
    </location>
</feature>
<feature type="transmembrane region" description="Helical" evidence="6">
    <location>
        <begin position="9"/>
        <end position="27"/>
    </location>
</feature>
<dbReference type="InterPro" id="IPR025405">
    <property type="entry name" value="DUF4131"/>
</dbReference>
<protein>
    <submittedName>
        <fullName evidence="8">DNA internalization-related competence protein ComEC/Rec2</fullName>
    </submittedName>
</protein>
<feature type="transmembrane region" description="Helical" evidence="6">
    <location>
        <begin position="346"/>
        <end position="362"/>
    </location>
</feature>
<dbReference type="PANTHER" id="PTHR30619">
    <property type="entry name" value="DNA INTERNALIZATION/COMPETENCE PROTEIN COMEC/REC2"/>
    <property type="match status" value="1"/>
</dbReference>
<feature type="transmembrane region" description="Helical" evidence="6">
    <location>
        <begin position="368"/>
        <end position="386"/>
    </location>
</feature>
<evidence type="ECO:0000256" key="1">
    <source>
        <dbReference type="ARBA" id="ARBA00004651"/>
    </source>
</evidence>
<evidence type="ECO:0000313" key="9">
    <source>
        <dbReference type="Proteomes" id="UP000676194"/>
    </source>
</evidence>
<evidence type="ECO:0000313" key="8">
    <source>
        <dbReference type="EMBL" id="QVL30967.1"/>
    </source>
</evidence>
<dbReference type="KEGG" id="tsph:KIH39_19230"/>
<dbReference type="Proteomes" id="UP000676194">
    <property type="component" value="Chromosome"/>
</dbReference>
<dbReference type="InterPro" id="IPR035681">
    <property type="entry name" value="ComA-like_MBL"/>
</dbReference>
<feature type="transmembrane region" description="Helical" evidence="6">
    <location>
        <begin position="33"/>
        <end position="52"/>
    </location>
</feature>
<dbReference type="GO" id="GO:0030420">
    <property type="term" value="P:establishment of competence for transformation"/>
    <property type="evidence" value="ECO:0007669"/>
    <property type="project" value="InterPro"/>
</dbReference>
<keyword evidence="3 6" id="KW-0812">Transmembrane</keyword>
<keyword evidence="4 6" id="KW-1133">Transmembrane helix</keyword>
<dbReference type="RefSeq" id="WP_213494849.1">
    <property type="nucleotide sequence ID" value="NZ_CP074694.1"/>
</dbReference>
<gene>
    <name evidence="8" type="ORF">KIH39_19230</name>
</gene>